<proteinExistence type="predicted"/>
<dbReference type="AlphaFoldDB" id="A0A4U9TXZ8"/>
<evidence type="ECO:0000313" key="1">
    <source>
        <dbReference type="EMBL" id="VTR24713.1"/>
    </source>
</evidence>
<name>A0A4U9TXZ8_SERFO</name>
<accession>A0A4U9TXZ8</accession>
<organism evidence="1">
    <name type="scientific">Serratia fonticola</name>
    <dbReference type="NCBI Taxonomy" id="47917"/>
    <lineage>
        <taxon>Bacteria</taxon>
        <taxon>Pseudomonadati</taxon>
        <taxon>Pseudomonadota</taxon>
        <taxon>Gammaproteobacteria</taxon>
        <taxon>Enterobacterales</taxon>
        <taxon>Yersiniaceae</taxon>
        <taxon>Serratia</taxon>
    </lineage>
</organism>
<reference evidence="1" key="1">
    <citation type="submission" date="2019-05" db="EMBL/GenBank/DDBJ databases">
        <authorList>
            <consortium name="Pathogen Informatics"/>
        </authorList>
    </citation>
    <scope>NUCLEOTIDE SEQUENCE [LARGE SCALE GENOMIC DNA]</scope>
    <source>
        <strain evidence="1">NCTC12965</strain>
    </source>
</reference>
<dbReference type="EMBL" id="CABEEZ010000037">
    <property type="protein sequence ID" value="VTR24713.1"/>
    <property type="molecule type" value="Genomic_DNA"/>
</dbReference>
<protein>
    <submittedName>
        <fullName evidence="1">Sensor protein KdpD</fullName>
        <ecNumber evidence="1">2.7.13.3</ecNumber>
    </submittedName>
</protein>
<dbReference type="GO" id="GO:0004673">
    <property type="term" value="F:protein histidine kinase activity"/>
    <property type="evidence" value="ECO:0007669"/>
    <property type="project" value="UniProtKB-EC"/>
</dbReference>
<gene>
    <name evidence="1" type="primary">kdpD_4</name>
    <name evidence="1" type="ORF">NCTC12965_02035</name>
</gene>
<keyword evidence="1" id="KW-0808">Transferase</keyword>
<dbReference type="EC" id="2.7.13.3" evidence="1"/>
<sequence>MARIQSGGFNLRKEWQSLEEIVGASLHMLEPLLVLHEIKVELPPEMVLINCDGQPVRAGIHQPGGKCQ</sequence>